<dbReference type="PANTHER" id="PTHR13037:SF24">
    <property type="entry name" value="POLYCOMB PROTEIN PCL-RELATED"/>
    <property type="match status" value="1"/>
</dbReference>
<evidence type="ECO:0000313" key="4">
    <source>
        <dbReference type="Proteomes" id="UP000051952"/>
    </source>
</evidence>
<dbReference type="Proteomes" id="UP000051952">
    <property type="component" value="Unassembled WGS sequence"/>
</dbReference>
<evidence type="ECO:0000313" key="3">
    <source>
        <dbReference type="EMBL" id="CUE92043.1"/>
    </source>
</evidence>
<gene>
    <name evidence="3" type="ORF">BSAL_57410</name>
</gene>
<feature type="region of interest" description="Disordered" evidence="2">
    <location>
        <begin position="1227"/>
        <end position="1250"/>
    </location>
</feature>
<feature type="compositionally biased region" description="Polar residues" evidence="2">
    <location>
        <begin position="395"/>
        <end position="409"/>
    </location>
</feature>
<keyword evidence="1" id="KW-0945">Host-virus interaction</keyword>
<sequence>MKCNVRTLKTGKLSSPHSLNNTSPDGGVLASVASSAGGAAGGFLSALLSGFAIAAVGSGEWLAAFYTSGAFSLVHSSSSGAAAASDAAATNSKKKANKLRFTKVYTMDPFRVPSALRGSSSSSTNALSTLLRHHHHPMLSSGPQFLPTPRWSHVHVYWTTSGFRTICRHTGAPLAFKELDTTCAVLLRIPITKMKKANSDATTTTTESSFTSSMHSSSEHITALAVFDTAIHGIVLLDVDHDFSVVGTLPIDVGVLVSLLAVPLVVSSGDAAAAANSCGGVTLFGVAHTERRGSSQRQQQQPPSGVVGNNNDGSSDSVVRVDVEVLCGGDTAPTADHFNACMVSTMQKLTLPQSGEDRNYDDDEEKNATQGEERMHYSYLRLALMSSRPPRRPQATLQQPPSTAGTNSEQQQQGQPSSSSSSGLLQLVTTESGAHVCAVVGQWCWNVRTGAVLHLPLVPLSSTPIPMVSSGEQIFMIGQHLEGQKGGHSLCIIDPTNPTELRSFVFSIPSFTSSPSSSDTIAGLQVDDNTKYASIINESKDEIVTINLREKCREVDRVCSRGTGGGGGGGSAAGNIFHAFTLRGGCCSNGQPYLVVVSGDEGGTSAATVSFLTISTAAPRAAPTATRKAPAAAGYQASSAMPAVTAAATRRAQETPAAPVAATKHRDPTTTVAVPTDNGVAPRARPANNAEAQRRAQSCGAEARQRPTPSSNAAAANAALNNTALNDKFNALQAVLAQNTPGLGVGATSAAGVRRRGASPPQPSPDPTTLHKPQDPPKSVNAKQQQHHADPNANPVAPSPPPPAPTPSSLLQPSAHLIGNRRADPFRQSGLLLTPQVLENNRTGDVVLRLGMRWSDMTQQQPGGGAAASKPFEIPLIRSHNSSICNTSSVMDQSLEGAGILHAAAVAAAAATETAKRPAVESALATELLLRRMHQRDAAVAEVAKGVTLPSGSSSSTKSTPTTDARKLEPQAAAASPTSTHAATGRYATMMLDSEDFEQHAKTTSVVKAAANNQHVHRNLHQQPDDDEIDMDIARKMLAHEREKLNANNYIGETPTSIASKPTPAPAIAEVPAAAAGPTPSNKSPVRQDEVQVAPITSSDPDSPSHLEEDDFVVCGSIVGWPPSVAAAAHSNNTSPKQQPLLTHGEPTFSKLSPQKQQAYVPGSDDDDDDDDDEHEAQHYRRGEASNNHTNRQSTADPSDFSKDSFDAELFGEHFRSTPPPRVAFAASSSVLSSSPNHPLPSATSPQAPAHHTSLFPLETLRPSDSRPVASVSSAAALRAQHRLDEIRRAAETVRRSIAALRDVILDDAAEGSNVTEGSTLLSTATDAECSASATEWNLVLTDVVSAMLATSTQRASSSSRPSSASSALHVKSYLAANDQRPKTAGQGDRGQRLTDAPTTSNNNNSVLLSLATTNTLDLLNTSGAGGHQSAVASAASAAQFQLLWSEMQRMQSQNAELLAAVISQQQATKK</sequence>
<feature type="compositionally biased region" description="Polar residues" evidence="2">
    <location>
        <begin position="1185"/>
        <end position="1197"/>
    </location>
</feature>
<feature type="region of interest" description="Disordered" evidence="2">
    <location>
        <begin position="655"/>
        <end position="713"/>
    </location>
</feature>
<feature type="region of interest" description="Disordered" evidence="2">
    <location>
        <begin position="1"/>
        <end position="20"/>
    </location>
</feature>
<evidence type="ECO:0000256" key="2">
    <source>
        <dbReference type="SAM" id="MobiDB-lite"/>
    </source>
</evidence>
<feature type="compositionally biased region" description="Low complexity" evidence="2">
    <location>
        <begin position="972"/>
        <end position="982"/>
    </location>
</feature>
<feature type="region of interest" description="Disordered" evidence="2">
    <location>
        <begin position="1074"/>
        <end position="1108"/>
    </location>
</feature>
<proteinExistence type="predicted"/>
<feature type="compositionally biased region" description="Pro residues" evidence="2">
    <location>
        <begin position="797"/>
        <end position="806"/>
    </location>
</feature>
<feature type="region of interest" description="Disordered" evidence="2">
    <location>
        <begin position="1128"/>
        <end position="1205"/>
    </location>
</feature>
<feature type="compositionally biased region" description="Low complexity" evidence="2">
    <location>
        <begin position="1227"/>
        <end position="1243"/>
    </location>
</feature>
<feature type="region of interest" description="Disordered" evidence="2">
    <location>
        <begin position="1376"/>
        <end position="1405"/>
    </location>
</feature>
<protein>
    <submittedName>
        <fullName evidence="3">Uncharacterized protein</fullName>
    </submittedName>
</protein>
<dbReference type="EMBL" id="CYKH01000212">
    <property type="protein sequence ID" value="CUE92043.1"/>
    <property type="molecule type" value="Genomic_DNA"/>
</dbReference>
<organism evidence="3 4">
    <name type="scientific">Bodo saltans</name>
    <name type="common">Flagellated protozoan</name>
    <dbReference type="NCBI Taxonomy" id="75058"/>
    <lineage>
        <taxon>Eukaryota</taxon>
        <taxon>Discoba</taxon>
        <taxon>Euglenozoa</taxon>
        <taxon>Kinetoplastea</taxon>
        <taxon>Metakinetoplastina</taxon>
        <taxon>Eubodonida</taxon>
        <taxon>Bodonidae</taxon>
        <taxon>Bodo</taxon>
    </lineage>
</organism>
<feature type="compositionally biased region" description="Low complexity" evidence="2">
    <location>
        <begin position="681"/>
        <end position="697"/>
    </location>
</feature>
<feature type="region of interest" description="Disordered" evidence="2">
    <location>
        <begin position="289"/>
        <end position="315"/>
    </location>
</feature>
<dbReference type="VEuPathDB" id="TriTrypDB:BSAL_57410"/>
<keyword evidence="4" id="KW-1185">Reference proteome</keyword>
<name>A0A0S4IUJ0_BODSA</name>
<feature type="compositionally biased region" description="Low complexity" evidence="2">
    <location>
        <begin position="410"/>
        <end position="424"/>
    </location>
</feature>
<feature type="compositionally biased region" description="Polar residues" evidence="2">
    <location>
        <begin position="1130"/>
        <end position="1141"/>
    </location>
</feature>
<feature type="region of interest" description="Disordered" evidence="2">
    <location>
        <begin position="352"/>
        <end position="375"/>
    </location>
</feature>
<feature type="compositionally biased region" description="Low complexity" evidence="2">
    <location>
        <begin position="948"/>
        <end position="963"/>
    </location>
</feature>
<feature type="compositionally biased region" description="Low complexity" evidence="2">
    <location>
        <begin position="295"/>
        <end position="315"/>
    </location>
</feature>
<evidence type="ECO:0000256" key="1">
    <source>
        <dbReference type="ARBA" id="ARBA00022581"/>
    </source>
</evidence>
<feature type="region of interest" description="Disordered" evidence="2">
    <location>
        <begin position="742"/>
        <end position="812"/>
    </location>
</feature>
<dbReference type="PANTHER" id="PTHR13037">
    <property type="entry name" value="FORMIN"/>
    <property type="match status" value="1"/>
</dbReference>
<accession>A0A0S4IUJ0</accession>
<feature type="region of interest" description="Disordered" evidence="2">
    <location>
        <begin position="388"/>
        <end position="424"/>
    </location>
</feature>
<feature type="compositionally biased region" description="Acidic residues" evidence="2">
    <location>
        <begin position="1164"/>
        <end position="1175"/>
    </location>
</feature>
<feature type="region of interest" description="Disordered" evidence="2">
    <location>
        <begin position="948"/>
        <end position="982"/>
    </location>
</feature>
<reference evidence="4" key="1">
    <citation type="submission" date="2015-09" db="EMBL/GenBank/DDBJ databases">
        <authorList>
            <consortium name="Pathogen Informatics"/>
        </authorList>
    </citation>
    <scope>NUCLEOTIDE SEQUENCE [LARGE SCALE GENOMIC DNA]</scope>
    <source>
        <strain evidence="4">Lake Konstanz</strain>
    </source>
</reference>